<feature type="binding site" evidence="5">
    <location>
        <position position="235"/>
    </location>
    <ligand>
        <name>ATP</name>
        <dbReference type="ChEBI" id="CHEBI:30616"/>
    </ligand>
</feature>
<dbReference type="InterPro" id="IPR017441">
    <property type="entry name" value="Protein_kinase_ATP_BS"/>
</dbReference>
<feature type="region of interest" description="Disordered" evidence="6">
    <location>
        <begin position="1"/>
        <end position="184"/>
    </location>
</feature>
<dbReference type="InterPro" id="IPR011009">
    <property type="entry name" value="Kinase-like_dom_sf"/>
</dbReference>
<sequence length="472" mass="52129">MSQDGMQQQQHQQQQHSNSHSQAHHHGSLSQQGPPARQTSQQLRERLTIDTTRYPSQSEMACTPDYATPVDQQFHVDYDIGACQNGEDQESKSPAKSPVRHIKRPRHAAGLEEGSEATSQPSQSQSSGRSQGDGPSTSSKQTQSGCTFSLPPVAVPPRNKSRFARPHSPATFKNPFVTGGDKDQQHCIDSSMPKPLPLLTSLHIKFKVVKEIGSGSFSRVYRATHRLSGLDYALKRSRSPLCTDAERNRWLQEVQAHAVVGAHPNIVQYFDAWAEPDMQGDHMYIQMEMCQESLGSMASTTKDPWREPELVFLMKQMASALAHIHAKGVAHLDVKPDNIFSGVNGTYKLGDFGMATLKHGHWRVDEGDARYLSGDLLQGKTNALDKADVFALGATLYELALGSELPKAGPAYQRLRQGKIMMLPTFTTQFVNMLKALLHEDPAQRPSADAILKLPLCSKAQLAMSSVRRTSM</sequence>
<feature type="compositionally biased region" description="Low complexity" evidence="6">
    <location>
        <begin position="119"/>
        <end position="136"/>
    </location>
</feature>
<evidence type="ECO:0000313" key="8">
    <source>
        <dbReference type="EMBL" id="KIZ02207.1"/>
    </source>
</evidence>
<dbReference type="GO" id="GO:0005524">
    <property type="term" value="F:ATP binding"/>
    <property type="evidence" value="ECO:0007669"/>
    <property type="project" value="UniProtKB-UniRule"/>
</dbReference>
<dbReference type="Gene3D" id="3.30.200.20">
    <property type="entry name" value="Phosphorylase Kinase, domain 1"/>
    <property type="match status" value="1"/>
</dbReference>
<evidence type="ECO:0000256" key="2">
    <source>
        <dbReference type="ARBA" id="ARBA00022741"/>
    </source>
</evidence>
<feature type="domain" description="Protein kinase" evidence="7">
    <location>
        <begin position="206"/>
        <end position="457"/>
    </location>
</feature>
<dbReference type="InterPro" id="IPR000719">
    <property type="entry name" value="Prot_kinase_dom"/>
</dbReference>
<dbReference type="SMART" id="SM00220">
    <property type="entry name" value="S_TKc"/>
    <property type="match status" value="1"/>
</dbReference>
<keyword evidence="9" id="KW-1185">Reference proteome</keyword>
<dbReference type="PROSITE" id="PS50011">
    <property type="entry name" value="PROTEIN_KINASE_DOM"/>
    <property type="match status" value="1"/>
</dbReference>
<dbReference type="STRING" id="145388.A0A0D2MNY2"/>
<dbReference type="EMBL" id="KK101097">
    <property type="protein sequence ID" value="KIZ02207.1"/>
    <property type="molecule type" value="Genomic_DNA"/>
</dbReference>
<evidence type="ECO:0000256" key="4">
    <source>
        <dbReference type="ARBA" id="ARBA00022840"/>
    </source>
</evidence>
<dbReference type="Pfam" id="PF00069">
    <property type="entry name" value="Pkinase"/>
    <property type="match status" value="1"/>
</dbReference>
<dbReference type="GO" id="GO:0005737">
    <property type="term" value="C:cytoplasm"/>
    <property type="evidence" value="ECO:0007669"/>
    <property type="project" value="TreeGrafter"/>
</dbReference>
<feature type="compositionally biased region" description="Polar residues" evidence="6">
    <location>
        <begin position="137"/>
        <end position="147"/>
    </location>
</feature>
<gene>
    <name evidence="8" type="ORF">MNEG_5754</name>
</gene>
<dbReference type="GO" id="GO:0004713">
    <property type="term" value="F:protein tyrosine kinase activity"/>
    <property type="evidence" value="ECO:0007669"/>
    <property type="project" value="TreeGrafter"/>
</dbReference>
<dbReference type="AlphaFoldDB" id="A0A0D2MNY2"/>
<feature type="compositionally biased region" description="Basic residues" evidence="6">
    <location>
        <begin position="98"/>
        <end position="107"/>
    </location>
</feature>
<dbReference type="KEGG" id="mng:MNEG_5754"/>
<protein>
    <recommendedName>
        <fullName evidence="7">Protein kinase domain-containing protein</fullName>
    </recommendedName>
</protein>
<dbReference type="SUPFAM" id="SSF56112">
    <property type="entry name" value="Protein kinase-like (PK-like)"/>
    <property type="match status" value="1"/>
</dbReference>
<evidence type="ECO:0000256" key="6">
    <source>
        <dbReference type="SAM" id="MobiDB-lite"/>
    </source>
</evidence>
<dbReference type="Gene3D" id="1.10.510.10">
    <property type="entry name" value="Transferase(Phosphotransferase) domain 1"/>
    <property type="match status" value="1"/>
</dbReference>
<accession>A0A0D2MNY2</accession>
<keyword evidence="1" id="KW-0808">Transferase</keyword>
<dbReference type="RefSeq" id="XP_013901226.1">
    <property type="nucleotide sequence ID" value="XM_014045772.1"/>
</dbReference>
<feature type="compositionally biased region" description="Polar residues" evidence="6">
    <location>
        <begin position="49"/>
        <end position="60"/>
    </location>
</feature>
<dbReference type="Proteomes" id="UP000054498">
    <property type="component" value="Unassembled WGS sequence"/>
</dbReference>
<evidence type="ECO:0000256" key="1">
    <source>
        <dbReference type="ARBA" id="ARBA00022679"/>
    </source>
</evidence>
<feature type="compositionally biased region" description="Polar residues" evidence="6">
    <location>
        <begin position="28"/>
        <end position="42"/>
    </location>
</feature>
<dbReference type="PANTHER" id="PTHR11042">
    <property type="entry name" value="EUKARYOTIC TRANSLATION INITIATION FACTOR 2-ALPHA KINASE EIF2-ALPHA KINASE -RELATED"/>
    <property type="match status" value="1"/>
</dbReference>
<keyword evidence="2 5" id="KW-0547">Nucleotide-binding</keyword>
<evidence type="ECO:0000256" key="3">
    <source>
        <dbReference type="ARBA" id="ARBA00022777"/>
    </source>
</evidence>
<reference evidence="8 9" key="1">
    <citation type="journal article" date="2013" name="BMC Genomics">
        <title>Reconstruction of the lipid metabolism for the microalga Monoraphidium neglectum from its genome sequence reveals characteristics suitable for biofuel production.</title>
        <authorList>
            <person name="Bogen C."/>
            <person name="Al-Dilaimi A."/>
            <person name="Albersmeier A."/>
            <person name="Wichmann J."/>
            <person name="Grundmann M."/>
            <person name="Rupp O."/>
            <person name="Lauersen K.J."/>
            <person name="Blifernez-Klassen O."/>
            <person name="Kalinowski J."/>
            <person name="Goesmann A."/>
            <person name="Mussgnug J.H."/>
            <person name="Kruse O."/>
        </authorList>
    </citation>
    <scope>NUCLEOTIDE SEQUENCE [LARGE SCALE GENOMIC DNA]</scope>
    <source>
        <strain evidence="8 9">SAG 48.87</strain>
    </source>
</reference>
<dbReference type="OrthoDB" id="1335080at2759"/>
<dbReference type="PANTHER" id="PTHR11042:SF185">
    <property type="entry name" value="WEE1-LIKE PROTEIN KINASE"/>
    <property type="match status" value="1"/>
</dbReference>
<evidence type="ECO:0000256" key="5">
    <source>
        <dbReference type="PROSITE-ProRule" id="PRU10141"/>
    </source>
</evidence>
<dbReference type="GeneID" id="25738631"/>
<dbReference type="GO" id="GO:0005634">
    <property type="term" value="C:nucleus"/>
    <property type="evidence" value="ECO:0007669"/>
    <property type="project" value="TreeGrafter"/>
</dbReference>
<feature type="compositionally biased region" description="Low complexity" evidence="6">
    <location>
        <begin position="7"/>
        <end position="21"/>
    </location>
</feature>
<name>A0A0D2MNY2_9CHLO</name>
<keyword evidence="3" id="KW-0418">Kinase</keyword>
<dbReference type="InterPro" id="IPR050339">
    <property type="entry name" value="CC_SR_Kinase"/>
</dbReference>
<evidence type="ECO:0000313" key="9">
    <source>
        <dbReference type="Proteomes" id="UP000054498"/>
    </source>
</evidence>
<evidence type="ECO:0000259" key="7">
    <source>
        <dbReference type="PROSITE" id="PS50011"/>
    </source>
</evidence>
<proteinExistence type="predicted"/>
<dbReference type="PROSITE" id="PS00107">
    <property type="entry name" value="PROTEIN_KINASE_ATP"/>
    <property type="match status" value="1"/>
</dbReference>
<organism evidence="8 9">
    <name type="scientific">Monoraphidium neglectum</name>
    <dbReference type="NCBI Taxonomy" id="145388"/>
    <lineage>
        <taxon>Eukaryota</taxon>
        <taxon>Viridiplantae</taxon>
        <taxon>Chlorophyta</taxon>
        <taxon>core chlorophytes</taxon>
        <taxon>Chlorophyceae</taxon>
        <taxon>CS clade</taxon>
        <taxon>Sphaeropleales</taxon>
        <taxon>Selenastraceae</taxon>
        <taxon>Monoraphidium</taxon>
    </lineage>
</organism>
<keyword evidence="4 5" id="KW-0067">ATP-binding</keyword>